<keyword evidence="3" id="KW-0472">Membrane</keyword>
<dbReference type="Proteomes" id="UP001144673">
    <property type="component" value="Chromosome 6"/>
</dbReference>
<dbReference type="RefSeq" id="XP_056055738.1">
    <property type="nucleotide sequence ID" value="XM_056198827.1"/>
</dbReference>
<dbReference type="InterPro" id="IPR021765">
    <property type="entry name" value="UstYa-like"/>
</dbReference>
<evidence type="ECO:0008006" key="6">
    <source>
        <dbReference type="Google" id="ProtNLM"/>
    </source>
</evidence>
<evidence type="ECO:0000313" key="5">
    <source>
        <dbReference type="Proteomes" id="UP001144673"/>
    </source>
</evidence>
<sequence>MGKSSDDKEHGISLLRNTADETWSSDDTEVPSSVPLHTHPKHSRYLLLTNATLLFGNILVFFFFVVRSTCSEQTCTQLLSSFSPALPHISYEIVTFQGFTAKSPYKGYPTDEIDSRWEDLDLAGYVSVSKMDLVETLGKNETYAALDGTNGQEFLGSMEVFHQLHCLNLIRKFTYEDYYRKRDPMPFAFRDSPATLRKHVDHCIDYLREAIMCAGDVGVYMSFWVENRDIPWPDFEVEHKCRSWDSIVAYANETAHGIRVPAKPSDAVVYKHPNHPHLR</sequence>
<dbReference type="AlphaFoldDB" id="A0A9W8UP32"/>
<comment type="caution">
    <text evidence="4">The sequence shown here is derived from an EMBL/GenBank/DDBJ whole genome shotgun (WGS) entry which is preliminary data.</text>
</comment>
<dbReference type="Pfam" id="PF11807">
    <property type="entry name" value="UstYa"/>
    <property type="match status" value="1"/>
</dbReference>
<proteinExistence type="inferred from homology"/>
<feature type="transmembrane region" description="Helical" evidence="3">
    <location>
        <begin position="45"/>
        <end position="66"/>
    </location>
</feature>
<accession>A0A9W8UP32</accession>
<dbReference type="KEGG" id="amus:LMH87_000851"/>
<evidence type="ECO:0000256" key="2">
    <source>
        <dbReference type="ARBA" id="ARBA00035112"/>
    </source>
</evidence>
<dbReference type="PANTHER" id="PTHR33365:SF4">
    <property type="entry name" value="CYCLOCHLOROTINE BIOSYNTHESIS PROTEIN O"/>
    <property type="match status" value="1"/>
</dbReference>
<keyword evidence="3" id="KW-0812">Transmembrane</keyword>
<keyword evidence="5" id="KW-1185">Reference proteome</keyword>
<gene>
    <name evidence="4" type="ORF">LMH87_000851</name>
</gene>
<comment type="similarity">
    <text evidence="2">Belongs to the ustYa family.</text>
</comment>
<reference evidence="4" key="1">
    <citation type="journal article" date="2023" name="Access Microbiol">
        <title>De-novo genome assembly for Akanthomyces muscarius, a biocontrol agent of insect agricultural pests.</title>
        <authorList>
            <person name="Erdos Z."/>
            <person name="Studholme D.J."/>
            <person name="Raymond B."/>
            <person name="Sharma M."/>
        </authorList>
    </citation>
    <scope>NUCLEOTIDE SEQUENCE</scope>
    <source>
        <strain evidence="4">Ve6</strain>
    </source>
</reference>
<evidence type="ECO:0000313" key="4">
    <source>
        <dbReference type="EMBL" id="KAJ4155614.1"/>
    </source>
</evidence>
<dbReference type="GO" id="GO:0043386">
    <property type="term" value="P:mycotoxin biosynthetic process"/>
    <property type="evidence" value="ECO:0007669"/>
    <property type="project" value="InterPro"/>
</dbReference>
<organism evidence="4 5">
    <name type="scientific">Akanthomyces muscarius</name>
    <name type="common">Entomopathogenic fungus</name>
    <name type="synonym">Lecanicillium muscarium</name>
    <dbReference type="NCBI Taxonomy" id="2231603"/>
    <lineage>
        <taxon>Eukaryota</taxon>
        <taxon>Fungi</taxon>
        <taxon>Dikarya</taxon>
        <taxon>Ascomycota</taxon>
        <taxon>Pezizomycotina</taxon>
        <taxon>Sordariomycetes</taxon>
        <taxon>Hypocreomycetidae</taxon>
        <taxon>Hypocreales</taxon>
        <taxon>Cordycipitaceae</taxon>
        <taxon>Akanthomyces</taxon>
    </lineage>
</organism>
<dbReference type="PANTHER" id="PTHR33365">
    <property type="entry name" value="YALI0B05434P"/>
    <property type="match status" value="1"/>
</dbReference>
<protein>
    <recommendedName>
        <fullName evidence="6">Tat pathway signal sequence</fullName>
    </recommendedName>
</protein>
<comment type="pathway">
    <text evidence="1">Mycotoxin biosynthesis.</text>
</comment>
<keyword evidence="3" id="KW-1133">Transmembrane helix</keyword>
<dbReference type="EMBL" id="JAJHUN010000007">
    <property type="protein sequence ID" value="KAJ4155614.1"/>
    <property type="molecule type" value="Genomic_DNA"/>
</dbReference>
<evidence type="ECO:0000256" key="3">
    <source>
        <dbReference type="SAM" id="Phobius"/>
    </source>
</evidence>
<name>A0A9W8UP32_AKAMU</name>
<dbReference type="GeneID" id="80888010"/>
<evidence type="ECO:0000256" key="1">
    <source>
        <dbReference type="ARBA" id="ARBA00004685"/>
    </source>
</evidence>